<dbReference type="PANTHER" id="PTHR44013:SF1">
    <property type="entry name" value="ZINC-TYPE ALCOHOL DEHYDROGENASE-LIKE PROTEIN C16A3.02C"/>
    <property type="match status" value="1"/>
</dbReference>
<protein>
    <recommendedName>
        <fullName evidence="1">Enoyl reductase (ER) domain-containing protein</fullName>
    </recommendedName>
</protein>
<dbReference type="InterPro" id="IPR052733">
    <property type="entry name" value="Chloroplast_QOR"/>
</dbReference>
<dbReference type="InterPro" id="IPR036291">
    <property type="entry name" value="NAD(P)-bd_dom_sf"/>
</dbReference>
<dbReference type="AlphaFoldDB" id="A0A5C6FZ21"/>
<organism evidence="2 3">
    <name type="scientific">Metarhizium rileyi (strain RCEF 4871)</name>
    <name type="common">Nomuraea rileyi</name>
    <dbReference type="NCBI Taxonomy" id="1649241"/>
    <lineage>
        <taxon>Eukaryota</taxon>
        <taxon>Fungi</taxon>
        <taxon>Dikarya</taxon>
        <taxon>Ascomycota</taxon>
        <taxon>Pezizomycotina</taxon>
        <taxon>Sordariomycetes</taxon>
        <taxon>Hypocreomycetidae</taxon>
        <taxon>Hypocreales</taxon>
        <taxon>Clavicipitaceae</taxon>
        <taxon>Metarhizium</taxon>
    </lineage>
</organism>
<dbReference type="InterPro" id="IPR011032">
    <property type="entry name" value="GroES-like_sf"/>
</dbReference>
<reference evidence="3" key="1">
    <citation type="submission" date="2018-12" db="EMBL/GenBank/DDBJ databases">
        <title>The complete genome of Metarhizium rileyi, a key fungal pathogen of Lepidoptera.</title>
        <authorList>
            <person name="Binneck E."/>
            <person name="Lastra C.C.L."/>
            <person name="Sosa-Gomez D.R."/>
        </authorList>
    </citation>
    <scope>NUCLEOTIDE SEQUENCE [LARGE SCALE GENOMIC DNA]</scope>
    <source>
        <strain evidence="3">Cep018-CH2</strain>
    </source>
</reference>
<sequence>MAADMKAWQLSGPGEVQDKLKLNTVARPAPASLGAHDILVRVVSAAINPADYKVPAMGIGARAILPFPKTPGMDLSGEVVLTGSDVTDVTAGDHIMARTSPLKRPGALSEYLIVPHDDYAKLSPGVDLDAAAAIGTAGLTAYQTIKPYVKPGDKVFINGGSGGVGTFGIQIAKLLGCHVTVSCSTAKVQHCRSLGADQVIDYKTTSVVDELRGGGEGKFSLIADNVGYDPVNLYSRAGHALLPGGVFVAVAAGKHMGHAALALANLVRPSFLGGGTNKMVLYLTSSNRDDWHALAAWLNEGKLTSVIERTFALEDALEAFALLQKGSTAGKIVIHVSGKQSPNT</sequence>
<evidence type="ECO:0000313" key="3">
    <source>
        <dbReference type="Proteomes" id="UP000317257"/>
    </source>
</evidence>
<dbReference type="Pfam" id="PF08240">
    <property type="entry name" value="ADH_N"/>
    <property type="match status" value="1"/>
</dbReference>
<dbReference type="Gene3D" id="3.90.180.10">
    <property type="entry name" value="Medium-chain alcohol dehydrogenases, catalytic domain"/>
    <property type="match status" value="1"/>
</dbReference>
<dbReference type="SUPFAM" id="SSF51735">
    <property type="entry name" value="NAD(P)-binding Rossmann-fold domains"/>
    <property type="match status" value="1"/>
</dbReference>
<name>A0A5C6FZ21_METRR</name>
<dbReference type="InterPro" id="IPR013154">
    <property type="entry name" value="ADH-like_N"/>
</dbReference>
<feature type="domain" description="Enoyl reductase (ER)" evidence="1">
    <location>
        <begin position="15"/>
        <end position="334"/>
    </location>
</feature>
<dbReference type="Proteomes" id="UP000317257">
    <property type="component" value="Unassembled WGS sequence"/>
</dbReference>
<dbReference type="PANTHER" id="PTHR44013">
    <property type="entry name" value="ZINC-TYPE ALCOHOL DEHYDROGENASE-LIKE PROTEIN C16A3.02C"/>
    <property type="match status" value="1"/>
</dbReference>
<gene>
    <name evidence="2" type="ORF">ED733_001373</name>
</gene>
<dbReference type="SUPFAM" id="SSF50129">
    <property type="entry name" value="GroES-like"/>
    <property type="match status" value="1"/>
</dbReference>
<dbReference type="InterPro" id="IPR020843">
    <property type="entry name" value="ER"/>
</dbReference>
<accession>A0A5C6FZ21</accession>
<dbReference type="CDD" id="cd08267">
    <property type="entry name" value="MDR1"/>
    <property type="match status" value="1"/>
</dbReference>
<dbReference type="EMBL" id="SBHS01000060">
    <property type="protein sequence ID" value="TWU70840.1"/>
    <property type="molecule type" value="Genomic_DNA"/>
</dbReference>
<dbReference type="Pfam" id="PF13602">
    <property type="entry name" value="ADH_zinc_N_2"/>
    <property type="match status" value="1"/>
</dbReference>
<evidence type="ECO:0000313" key="2">
    <source>
        <dbReference type="EMBL" id="TWU70840.1"/>
    </source>
</evidence>
<proteinExistence type="predicted"/>
<dbReference type="SMART" id="SM00829">
    <property type="entry name" value="PKS_ER"/>
    <property type="match status" value="1"/>
</dbReference>
<comment type="caution">
    <text evidence="2">The sequence shown here is derived from an EMBL/GenBank/DDBJ whole genome shotgun (WGS) entry which is preliminary data.</text>
</comment>
<dbReference type="Gene3D" id="3.40.50.720">
    <property type="entry name" value="NAD(P)-binding Rossmann-like Domain"/>
    <property type="match status" value="1"/>
</dbReference>
<dbReference type="GO" id="GO:0016491">
    <property type="term" value="F:oxidoreductase activity"/>
    <property type="evidence" value="ECO:0007669"/>
    <property type="project" value="InterPro"/>
</dbReference>
<evidence type="ECO:0000259" key="1">
    <source>
        <dbReference type="SMART" id="SM00829"/>
    </source>
</evidence>